<dbReference type="PANTHER" id="PTHR47891">
    <property type="entry name" value="TRANSPORTER-RELATED"/>
    <property type="match status" value="1"/>
</dbReference>
<evidence type="ECO:0000256" key="2">
    <source>
        <dbReference type="ARBA" id="ARBA00009765"/>
    </source>
</evidence>
<dbReference type="AlphaFoldDB" id="A0A8J2VQ62"/>
<dbReference type="Proteomes" id="UP000628775">
    <property type="component" value="Unassembled WGS sequence"/>
</dbReference>
<gene>
    <name evidence="7" type="primary">corA</name>
    <name evidence="7" type="ORF">GCM10011391_14290</name>
</gene>
<feature type="transmembrane region" description="Helical" evidence="6">
    <location>
        <begin position="255"/>
        <end position="275"/>
    </location>
</feature>
<dbReference type="RefSeq" id="WP_188691342.1">
    <property type="nucleotide sequence ID" value="NZ_BMIR01000005.1"/>
</dbReference>
<dbReference type="InterPro" id="IPR045861">
    <property type="entry name" value="CorA_cytoplasmic_dom"/>
</dbReference>
<dbReference type="SUPFAM" id="SSF143865">
    <property type="entry name" value="CorA soluble domain-like"/>
    <property type="match status" value="1"/>
</dbReference>
<dbReference type="Pfam" id="PF01544">
    <property type="entry name" value="CorA"/>
    <property type="match status" value="1"/>
</dbReference>
<dbReference type="PANTHER" id="PTHR47891:SF2">
    <property type="entry name" value="MAGNESIUM AND COBALT TRANSPORTER"/>
    <property type="match status" value="1"/>
</dbReference>
<evidence type="ECO:0000313" key="8">
    <source>
        <dbReference type="Proteomes" id="UP000628775"/>
    </source>
</evidence>
<keyword evidence="8" id="KW-1185">Reference proteome</keyword>
<dbReference type="Gene3D" id="3.30.460.20">
    <property type="entry name" value="CorA soluble domain-like"/>
    <property type="match status" value="1"/>
</dbReference>
<proteinExistence type="inferred from homology"/>
<dbReference type="GO" id="GO:0016020">
    <property type="term" value="C:membrane"/>
    <property type="evidence" value="ECO:0007669"/>
    <property type="project" value="UniProtKB-SubCell"/>
</dbReference>
<keyword evidence="3 6" id="KW-0812">Transmembrane</keyword>
<dbReference type="EMBL" id="BMIR01000005">
    <property type="protein sequence ID" value="GGE36611.1"/>
    <property type="molecule type" value="Genomic_DNA"/>
</dbReference>
<dbReference type="Gene3D" id="1.20.58.340">
    <property type="entry name" value="Magnesium transport protein CorA, transmembrane region"/>
    <property type="match status" value="2"/>
</dbReference>
<dbReference type="SUPFAM" id="SSF144083">
    <property type="entry name" value="Magnesium transport protein CorA, transmembrane region"/>
    <property type="match status" value="1"/>
</dbReference>
<evidence type="ECO:0000256" key="6">
    <source>
        <dbReference type="SAM" id="Phobius"/>
    </source>
</evidence>
<protein>
    <submittedName>
        <fullName evidence="7">Magnesium transporter</fullName>
    </submittedName>
</protein>
<organism evidence="7 8">
    <name type="scientific">Pullulanibacillus camelliae</name>
    <dbReference type="NCBI Taxonomy" id="1707096"/>
    <lineage>
        <taxon>Bacteria</taxon>
        <taxon>Bacillati</taxon>
        <taxon>Bacillota</taxon>
        <taxon>Bacilli</taxon>
        <taxon>Bacillales</taxon>
        <taxon>Sporolactobacillaceae</taxon>
        <taxon>Pullulanibacillus</taxon>
    </lineage>
</organism>
<dbReference type="CDD" id="cd12827">
    <property type="entry name" value="EcCorA_ZntB-like_u2"/>
    <property type="match status" value="1"/>
</dbReference>
<comment type="caution">
    <text evidence="7">The sequence shown here is derived from an EMBL/GenBank/DDBJ whole genome shotgun (WGS) entry which is preliminary data.</text>
</comment>
<dbReference type="InterPro" id="IPR047199">
    <property type="entry name" value="CorA-like"/>
</dbReference>
<dbReference type="GO" id="GO:0046873">
    <property type="term" value="F:metal ion transmembrane transporter activity"/>
    <property type="evidence" value="ECO:0007669"/>
    <property type="project" value="InterPro"/>
</dbReference>
<reference evidence="7" key="2">
    <citation type="submission" date="2020-09" db="EMBL/GenBank/DDBJ databases">
        <authorList>
            <person name="Sun Q."/>
            <person name="Zhou Y."/>
        </authorList>
    </citation>
    <scope>NUCLEOTIDE SEQUENCE</scope>
    <source>
        <strain evidence="7">CGMCC 1.15371</strain>
    </source>
</reference>
<evidence type="ECO:0000256" key="5">
    <source>
        <dbReference type="ARBA" id="ARBA00023136"/>
    </source>
</evidence>
<dbReference type="InterPro" id="IPR045863">
    <property type="entry name" value="CorA_TM1_TM2"/>
</dbReference>
<comment type="subcellular location">
    <subcellularLocation>
        <location evidence="1">Membrane</location>
        <topology evidence="1">Multi-pass membrane protein</topology>
    </subcellularLocation>
</comment>
<evidence type="ECO:0000256" key="3">
    <source>
        <dbReference type="ARBA" id="ARBA00022692"/>
    </source>
</evidence>
<keyword evidence="4 6" id="KW-1133">Transmembrane helix</keyword>
<keyword evidence="5 6" id="KW-0472">Membrane</keyword>
<dbReference type="InterPro" id="IPR002523">
    <property type="entry name" value="MgTranspt_CorA/ZnTranspt_ZntB"/>
</dbReference>
<sequence>MLNIYLTSVDGQFREIDQIRKGCWINLIAPTQEEITRVVEHTQIPQDFIKDPLDDDERSRIEKEENDVLTIVDIPIHVKDDSDSALYDTIPLGIIVTKDCFITVCLDDNPIINEFTQNRIKGFFTYKKTRFTLQLLYVMATYYLKYLRQINRKTNEIERELHESMKNKELFSLLSLEKTLVYFMTSLKANNIVMEKILRLNYFKMYEDDKDLLEDVMIEVKQALEMAEVYSNILNGLMDTFASVISNNVNIVMKFLTAITIVLSLPTMVASFFGMNFVKLPLEHNPLGFIIAILISATLSVITALIFWKKKYF</sequence>
<evidence type="ECO:0000313" key="7">
    <source>
        <dbReference type="EMBL" id="GGE36611.1"/>
    </source>
</evidence>
<feature type="transmembrane region" description="Helical" evidence="6">
    <location>
        <begin position="287"/>
        <end position="308"/>
    </location>
</feature>
<evidence type="ECO:0000256" key="1">
    <source>
        <dbReference type="ARBA" id="ARBA00004141"/>
    </source>
</evidence>
<evidence type="ECO:0000256" key="4">
    <source>
        <dbReference type="ARBA" id="ARBA00022989"/>
    </source>
</evidence>
<name>A0A8J2VQ62_9BACL</name>
<accession>A0A8J2VQ62</accession>
<comment type="similarity">
    <text evidence="2">Belongs to the CorA metal ion transporter (MIT) (TC 1.A.35) family.</text>
</comment>
<reference evidence="7" key="1">
    <citation type="journal article" date="2014" name="Int. J. Syst. Evol. Microbiol.">
        <title>Complete genome sequence of Corynebacterium casei LMG S-19264T (=DSM 44701T), isolated from a smear-ripened cheese.</title>
        <authorList>
            <consortium name="US DOE Joint Genome Institute (JGI-PGF)"/>
            <person name="Walter F."/>
            <person name="Albersmeier A."/>
            <person name="Kalinowski J."/>
            <person name="Ruckert C."/>
        </authorList>
    </citation>
    <scope>NUCLEOTIDE SEQUENCE</scope>
    <source>
        <strain evidence="7">CGMCC 1.15371</strain>
    </source>
</reference>